<reference evidence="5 7" key="1">
    <citation type="journal article" date="2023" name="Microb. Genom.">
        <title>Mesoterricola silvestris gen. nov., sp. nov., Mesoterricola sediminis sp. nov., Geothrix oryzae sp. nov., Geothrix edaphica sp. nov., Geothrix rubra sp. nov., and Geothrix limicola sp. nov., six novel members of Acidobacteriota isolated from soils.</title>
        <authorList>
            <person name="Weisberg A.J."/>
            <person name="Pearce E."/>
            <person name="Kramer C.G."/>
            <person name="Chang J.H."/>
            <person name="Clarke C.R."/>
        </authorList>
    </citation>
    <scope>NUCLEOTIDE SEQUENCE</scope>
    <source>
        <strain evidence="6 7">NB05-1H</strain>
        <strain evidence="5">NRRL_B-16521</strain>
    </source>
</reference>
<evidence type="ECO:0000259" key="3">
    <source>
        <dbReference type="Pfam" id="PF01408"/>
    </source>
</evidence>
<dbReference type="GO" id="GO:0000166">
    <property type="term" value="F:nucleotide binding"/>
    <property type="evidence" value="ECO:0007669"/>
    <property type="project" value="InterPro"/>
</dbReference>
<evidence type="ECO:0000256" key="1">
    <source>
        <dbReference type="ARBA" id="ARBA00010928"/>
    </source>
</evidence>
<dbReference type="SUPFAM" id="SSF55347">
    <property type="entry name" value="Glyceraldehyde-3-phosphate dehydrogenase-like, C-terminal domain"/>
    <property type="match status" value="1"/>
</dbReference>
<evidence type="ECO:0000313" key="8">
    <source>
        <dbReference type="Proteomes" id="UP001282288"/>
    </source>
</evidence>
<evidence type="ECO:0000259" key="4">
    <source>
        <dbReference type="Pfam" id="PF22725"/>
    </source>
</evidence>
<organism evidence="5 8">
    <name type="scientific">Streptomyces acidiscabies</name>
    <dbReference type="NCBI Taxonomy" id="42234"/>
    <lineage>
        <taxon>Bacteria</taxon>
        <taxon>Bacillati</taxon>
        <taxon>Actinomycetota</taxon>
        <taxon>Actinomycetes</taxon>
        <taxon>Kitasatosporales</taxon>
        <taxon>Streptomycetaceae</taxon>
        <taxon>Streptomyces</taxon>
    </lineage>
</organism>
<comment type="similarity">
    <text evidence="1">Belongs to the Gfo/Idh/MocA family.</text>
</comment>
<dbReference type="Gene3D" id="3.40.50.720">
    <property type="entry name" value="NAD(P)-binding Rossmann-like Domain"/>
    <property type="match status" value="1"/>
</dbReference>
<dbReference type="EMBL" id="JARAWC010000011">
    <property type="protein sequence ID" value="MDX2961297.1"/>
    <property type="molecule type" value="Genomic_DNA"/>
</dbReference>
<comment type="caution">
    <text evidence="5">The sequence shown here is derived from an EMBL/GenBank/DDBJ whole genome shotgun (WGS) entry which is preliminary data.</text>
</comment>
<evidence type="ECO:0000313" key="7">
    <source>
        <dbReference type="Proteomes" id="UP001272987"/>
    </source>
</evidence>
<accession>A0AAP6BB86</accession>
<feature type="domain" description="GFO/IDH/MocA-like oxidoreductase" evidence="4">
    <location>
        <begin position="148"/>
        <end position="226"/>
    </location>
</feature>
<dbReference type="InterPro" id="IPR050984">
    <property type="entry name" value="Gfo/Idh/MocA_domain"/>
</dbReference>
<dbReference type="Gene3D" id="3.30.360.10">
    <property type="entry name" value="Dihydrodipicolinate Reductase, domain 2"/>
    <property type="match status" value="1"/>
</dbReference>
<evidence type="ECO:0000256" key="2">
    <source>
        <dbReference type="ARBA" id="ARBA00023002"/>
    </source>
</evidence>
<dbReference type="Proteomes" id="UP001282288">
    <property type="component" value="Unassembled WGS sequence"/>
</dbReference>
<dbReference type="Proteomes" id="UP001272987">
    <property type="component" value="Unassembled WGS sequence"/>
</dbReference>
<dbReference type="PANTHER" id="PTHR22604:SF105">
    <property type="entry name" value="TRANS-1,2-DIHYDROBENZENE-1,2-DIOL DEHYDROGENASE"/>
    <property type="match status" value="1"/>
</dbReference>
<dbReference type="Pfam" id="PF22725">
    <property type="entry name" value="GFO_IDH_MocA_C3"/>
    <property type="match status" value="1"/>
</dbReference>
<evidence type="ECO:0000313" key="5">
    <source>
        <dbReference type="EMBL" id="MDX2961297.1"/>
    </source>
</evidence>
<dbReference type="SUPFAM" id="SSF51735">
    <property type="entry name" value="NAD(P)-binding Rossmann-fold domains"/>
    <property type="match status" value="1"/>
</dbReference>
<name>A0AAP6BB86_9ACTN</name>
<dbReference type="GeneID" id="69812787"/>
<dbReference type="AlphaFoldDB" id="A0AAP6BB86"/>
<dbReference type="PANTHER" id="PTHR22604">
    <property type="entry name" value="OXIDOREDUCTASES"/>
    <property type="match status" value="1"/>
</dbReference>
<dbReference type="Pfam" id="PF01408">
    <property type="entry name" value="GFO_IDH_MocA"/>
    <property type="match status" value="1"/>
</dbReference>
<gene>
    <name evidence="5" type="ORF">PV399_16455</name>
    <name evidence="6" type="ORF">PV666_32960</name>
</gene>
<proteinExistence type="inferred from homology"/>
<dbReference type="EMBL" id="JARAWP010000022">
    <property type="protein sequence ID" value="MDX3022655.1"/>
    <property type="molecule type" value="Genomic_DNA"/>
</dbReference>
<dbReference type="InterPro" id="IPR055170">
    <property type="entry name" value="GFO_IDH_MocA-like_dom"/>
</dbReference>
<keyword evidence="2" id="KW-0560">Oxidoreductase</keyword>
<keyword evidence="7" id="KW-1185">Reference proteome</keyword>
<protein>
    <submittedName>
        <fullName evidence="5">Gfo/Idh/MocA family oxidoreductase</fullName>
    </submittedName>
</protein>
<dbReference type="InterPro" id="IPR000683">
    <property type="entry name" value="Gfo/Idh/MocA-like_OxRdtase_N"/>
</dbReference>
<dbReference type="RefSeq" id="WP_010352912.1">
    <property type="nucleotide sequence ID" value="NZ_BCML01000008.1"/>
</dbReference>
<sequence length="308" mass="32705">MDLLLIGLSSFARRRVLPAAASLPGITAVDIASRHATPDDVAGLPKSRALYGDWRKALAECPPGLAYVSLVNAEHAAAVREALERGWHVVVDKPALYDPYGVAELVELARRSSLVLAEATCYAFHPMFSVVREFAVDATKAVAVFTPPVPAGDFRHDAVRGGGALLDTGPYLASLGRVLWGLEPEELSVVTEDGAMSSYSVLGQYPGGRTVVGHFGFTTVYQNTLQLLSARAAVDVERPFSMPPGLETAVSVRDGDGERVLRVPPADSMALFLDAVLGAVRTASREFDAAVLSDARALGRLVRAAVRA</sequence>
<dbReference type="GO" id="GO:0016491">
    <property type="term" value="F:oxidoreductase activity"/>
    <property type="evidence" value="ECO:0007669"/>
    <property type="project" value="UniProtKB-KW"/>
</dbReference>
<evidence type="ECO:0000313" key="6">
    <source>
        <dbReference type="EMBL" id="MDX3022655.1"/>
    </source>
</evidence>
<dbReference type="InterPro" id="IPR036291">
    <property type="entry name" value="NAD(P)-bd_dom_sf"/>
</dbReference>
<feature type="domain" description="Gfo/Idh/MocA-like oxidoreductase N-terminal" evidence="3">
    <location>
        <begin position="4"/>
        <end position="117"/>
    </location>
</feature>